<evidence type="ECO:0008006" key="3">
    <source>
        <dbReference type="Google" id="ProtNLM"/>
    </source>
</evidence>
<gene>
    <name evidence="1" type="ORF">CXR34_00580</name>
</gene>
<dbReference type="EMBL" id="CP025299">
    <property type="protein sequence ID" value="AUG28102.1"/>
    <property type="molecule type" value="Genomic_DNA"/>
</dbReference>
<name>A0A2K9D5G3_9MICO</name>
<organism evidence="1 2">
    <name type="scientific">Microbacterium hominis</name>
    <dbReference type="NCBI Taxonomy" id="162426"/>
    <lineage>
        <taxon>Bacteria</taxon>
        <taxon>Bacillati</taxon>
        <taxon>Actinomycetota</taxon>
        <taxon>Actinomycetes</taxon>
        <taxon>Micrococcales</taxon>
        <taxon>Microbacteriaceae</taxon>
        <taxon>Microbacterium</taxon>
    </lineage>
</organism>
<dbReference type="Proteomes" id="UP000233276">
    <property type="component" value="Chromosome"/>
</dbReference>
<sequence>MILRSWWEDDPGRLAQEIDDIGSVAPALEWTPEGAGHFSGALPVWPFTRPEPAGLSNLVDQPLRARVAYGHGFPAVPPILYPLEPQPDVTLRSFTQYHVLPNGGLCLLRDADQWDLFSRTSDLILKASGWMIEFALFQRGKIPNMTVNGIVTDEQLDHLITATAEETA</sequence>
<reference evidence="1 2" key="1">
    <citation type="submission" date="2017-12" db="EMBL/GenBank/DDBJ databases">
        <title>Isolation and characterization of estrogens degradatiion strain Microbacterium hominis SJTG1.</title>
        <authorList>
            <person name="Xiong W."/>
            <person name="Yin C."/>
            <person name="Zheng D."/>
            <person name="Liang R."/>
        </authorList>
    </citation>
    <scope>NUCLEOTIDE SEQUENCE [LARGE SCALE GENOMIC DNA]</scope>
    <source>
        <strain evidence="1 2">SJTG1</strain>
    </source>
</reference>
<dbReference type="KEGG" id="mhos:CXR34_00580"/>
<proteinExistence type="predicted"/>
<accession>A0A2K9D5G3</accession>
<evidence type="ECO:0000313" key="1">
    <source>
        <dbReference type="EMBL" id="AUG28102.1"/>
    </source>
</evidence>
<dbReference type="AlphaFoldDB" id="A0A2K9D5G3"/>
<protein>
    <recommendedName>
        <fullName evidence="3">UBC core domain-containing protein</fullName>
    </recommendedName>
</protein>
<dbReference type="RefSeq" id="WP_005054597.1">
    <property type="nucleotide sequence ID" value="NZ_CP025299.1"/>
</dbReference>
<evidence type="ECO:0000313" key="2">
    <source>
        <dbReference type="Proteomes" id="UP000233276"/>
    </source>
</evidence>